<proteinExistence type="predicted"/>
<dbReference type="SUPFAM" id="SSF51182">
    <property type="entry name" value="RmlC-like cupins"/>
    <property type="match status" value="1"/>
</dbReference>
<dbReference type="PANTHER" id="PTHR43212:SF3">
    <property type="entry name" value="QUERCETIN 2,3-DIOXYGENASE"/>
    <property type="match status" value="1"/>
</dbReference>
<reference evidence="1 2" key="1">
    <citation type="submission" date="2019-03" db="EMBL/GenBank/DDBJ databases">
        <title>Deep-cultivation of Planctomycetes and their phenomic and genomic characterization uncovers novel biology.</title>
        <authorList>
            <person name="Wiegand S."/>
            <person name="Jogler M."/>
            <person name="Boedeker C."/>
            <person name="Pinto D."/>
            <person name="Vollmers J."/>
            <person name="Rivas-Marin E."/>
            <person name="Kohn T."/>
            <person name="Peeters S.H."/>
            <person name="Heuer A."/>
            <person name="Rast P."/>
            <person name="Oberbeckmann S."/>
            <person name="Bunk B."/>
            <person name="Jeske O."/>
            <person name="Meyerdierks A."/>
            <person name="Storesund J.E."/>
            <person name="Kallscheuer N."/>
            <person name="Luecker S."/>
            <person name="Lage O.M."/>
            <person name="Pohl T."/>
            <person name="Merkel B.J."/>
            <person name="Hornburger P."/>
            <person name="Mueller R.-W."/>
            <person name="Bruemmer F."/>
            <person name="Labrenz M."/>
            <person name="Spormann A.M."/>
            <person name="Op den Camp H."/>
            <person name="Overmann J."/>
            <person name="Amann R."/>
            <person name="Jetten M.S.M."/>
            <person name="Mascher T."/>
            <person name="Medema M.H."/>
            <person name="Devos D.P."/>
            <person name="Kaster A.-K."/>
            <person name="Ovreas L."/>
            <person name="Rohde M."/>
            <person name="Galperin M.Y."/>
            <person name="Jogler C."/>
        </authorList>
    </citation>
    <scope>NUCLEOTIDE SEQUENCE [LARGE SCALE GENOMIC DNA]</scope>
    <source>
        <strain evidence="1 2">Enr13</strain>
    </source>
</reference>
<keyword evidence="2" id="KW-1185">Reference proteome</keyword>
<dbReference type="InterPro" id="IPR014710">
    <property type="entry name" value="RmlC-like_jellyroll"/>
</dbReference>
<name>A0A518HYA0_9BACT</name>
<dbReference type="EC" id="1.13.11.24" evidence="1"/>
<organism evidence="1 2">
    <name type="scientific">Stieleria neptunia</name>
    <dbReference type="NCBI Taxonomy" id="2527979"/>
    <lineage>
        <taxon>Bacteria</taxon>
        <taxon>Pseudomonadati</taxon>
        <taxon>Planctomycetota</taxon>
        <taxon>Planctomycetia</taxon>
        <taxon>Pirellulales</taxon>
        <taxon>Pirellulaceae</taxon>
        <taxon>Stieleria</taxon>
    </lineage>
</organism>
<dbReference type="PANTHER" id="PTHR43212">
    <property type="entry name" value="QUERCETIN 2,3-DIOXYGENASE"/>
    <property type="match status" value="1"/>
</dbReference>
<dbReference type="InterPro" id="IPR011051">
    <property type="entry name" value="RmlC_Cupin_sf"/>
</dbReference>
<evidence type="ECO:0000313" key="2">
    <source>
        <dbReference type="Proteomes" id="UP000319004"/>
    </source>
</evidence>
<accession>A0A518HYA0</accession>
<gene>
    <name evidence="1" type="primary">yhhW_2</name>
    <name evidence="1" type="ORF">Enr13x_57320</name>
</gene>
<dbReference type="GO" id="GO:0008127">
    <property type="term" value="F:quercetin 2,3-dioxygenase activity"/>
    <property type="evidence" value="ECO:0007669"/>
    <property type="project" value="UniProtKB-EC"/>
</dbReference>
<keyword evidence="1" id="KW-0223">Dioxygenase</keyword>
<evidence type="ECO:0000313" key="1">
    <source>
        <dbReference type="EMBL" id="QDV45829.1"/>
    </source>
</evidence>
<sequence length="59" mass="6966">MLKLRKSEERGHVDHGWLNARHTFPFANYRDPRHRCFRSLRVMNEDVVAPGKGFGTHPH</sequence>
<keyword evidence="1" id="KW-0560">Oxidoreductase</keyword>
<dbReference type="Proteomes" id="UP000319004">
    <property type="component" value="Chromosome"/>
</dbReference>
<dbReference type="AlphaFoldDB" id="A0A518HYA0"/>
<dbReference type="Gene3D" id="2.60.120.10">
    <property type="entry name" value="Jelly Rolls"/>
    <property type="match status" value="1"/>
</dbReference>
<dbReference type="KEGG" id="snep:Enr13x_57320"/>
<dbReference type="EMBL" id="CP037423">
    <property type="protein sequence ID" value="QDV45829.1"/>
    <property type="molecule type" value="Genomic_DNA"/>
</dbReference>
<protein>
    <submittedName>
        <fullName evidence="1">Quercetin 2,3-dioxygenase</fullName>
        <ecNumber evidence="1">1.13.11.24</ecNumber>
    </submittedName>
</protein>
<dbReference type="InterPro" id="IPR012093">
    <property type="entry name" value="Pirin"/>
</dbReference>